<evidence type="ECO:0000313" key="1">
    <source>
        <dbReference type="EnsemblPlants" id="cds.evm.model.08.168"/>
    </source>
</evidence>
<dbReference type="AlphaFoldDB" id="A0A803Q9G1"/>
<dbReference type="EnsemblPlants" id="evm.model.08.168">
    <property type="protein sequence ID" value="cds.evm.model.08.168"/>
    <property type="gene ID" value="evm.TU.08.168"/>
</dbReference>
<sequence length="79" mass="9280">MSKKIQKEEVELEEEVLENKSAPKLVLNNNPWEMDQYMNKFRIYNNLRKYEILRGLESVSGFSRNGTFSVYPSSASPYI</sequence>
<dbReference type="Gramene" id="evm.model.08.168">
    <property type="protein sequence ID" value="cds.evm.model.08.168"/>
    <property type="gene ID" value="evm.TU.08.168"/>
</dbReference>
<organism evidence="1 2">
    <name type="scientific">Cannabis sativa</name>
    <name type="common">Hemp</name>
    <name type="synonym">Marijuana</name>
    <dbReference type="NCBI Taxonomy" id="3483"/>
    <lineage>
        <taxon>Eukaryota</taxon>
        <taxon>Viridiplantae</taxon>
        <taxon>Streptophyta</taxon>
        <taxon>Embryophyta</taxon>
        <taxon>Tracheophyta</taxon>
        <taxon>Spermatophyta</taxon>
        <taxon>Magnoliopsida</taxon>
        <taxon>eudicotyledons</taxon>
        <taxon>Gunneridae</taxon>
        <taxon>Pentapetalae</taxon>
        <taxon>rosids</taxon>
        <taxon>fabids</taxon>
        <taxon>Rosales</taxon>
        <taxon>Cannabaceae</taxon>
        <taxon>Cannabis</taxon>
    </lineage>
</organism>
<evidence type="ECO:0000313" key="2">
    <source>
        <dbReference type="Proteomes" id="UP000596661"/>
    </source>
</evidence>
<accession>A0A803Q9G1</accession>
<protein>
    <submittedName>
        <fullName evidence="1">Uncharacterized protein</fullName>
    </submittedName>
</protein>
<reference evidence="1" key="1">
    <citation type="submission" date="2018-11" db="EMBL/GenBank/DDBJ databases">
        <authorList>
            <person name="Grassa J C."/>
        </authorList>
    </citation>
    <scope>NUCLEOTIDE SEQUENCE [LARGE SCALE GENOMIC DNA]</scope>
</reference>
<keyword evidence="2" id="KW-1185">Reference proteome</keyword>
<proteinExistence type="predicted"/>
<dbReference type="EMBL" id="UZAU01000679">
    <property type="status" value="NOT_ANNOTATED_CDS"/>
    <property type="molecule type" value="Genomic_DNA"/>
</dbReference>
<name>A0A803Q9G1_CANSA</name>
<reference evidence="1" key="2">
    <citation type="submission" date="2021-03" db="UniProtKB">
        <authorList>
            <consortium name="EnsemblPlants"/>
        </authorList>
    </citation>
    <scope>IDENTIFICATION</scope>
</reference>
<dbReference type="Proteomes" id="UP000596661">
    <property type="component" value="Chromosome 8"/>
</dbReference>